<dbReference type="AlphaFoldDB" id="A0A7S3PH10"/>
<keyword evidence="1" id="KW-0812">Transmembrane</keyword>
<evidence type="ECO:0000256" key="1">
    <source>
        <dbReference type="SAM" id="Phobius"/>
    </source>
</evidence>
<keyword evidence="1" id="KW-1133">Transmembrane helix</keyword>
<organism evidence="2">
    <name type="scientific">Aplanochytrium stocchinoi</name>
    <dbReference type="NCBI Taxonomy" id="215587"/>
    <lineage>
        <taxon>Eukaryota</taxon>
        <taxon>Sar</taxon>
        <taxon>Stramenopiles</taxon>
        <taxon>Bigyra</taxon>
        <taxon>Labyrinthulomycetes</taxon>
        <taxon>Thraustochytrida</taxon>
        <taxon>Thraustochytriidae</taxon>
        <taxon>Aplanochytrium</taxon>
    </lineage>
</organism>
<evidence type="ECO:0000313" key="2">
    <source>
        <dbReference type="EMBL" id="CAE0435240.1"/>
    </source>
</evidence>
<feature type="transmembrane region" description="Helical" evidence="1">
    <location>
        <begin position="128"/>
        <end position="149"/>
    </location>
</feature>
<keyword evidence="1" id="KW-0472">Membrane</keyword>
<feature type="transmembrane region" description="Helical" evidence="1">
    <location>
        <begin position="155"/>
        <end position="179"/>
    </location>
</feature>
<dbReference type="EMBL" id="HBIN01007526">
    <property type="protein sequence ID" value="CAE0435240.1"/>
    <property type="molecule type" value="Transcribed_RNA"/>
</dbReference>
<protein>
    <submittedName>
        <fullName evidence="2">Uncharacterized protein</fullName>
    </submittedName>
</protein>
<gene>
    <name evidence="2" type="ORF">ASTO00021_LOCUS5522</name>
</gene>
<proteinExistence type="predicted"/>
<reference evidence="2" key="1">
    <citation type="submission" date="2021-01" db="EMBL/GenBank/DDBJ databases">
        <authorList>
            <person name="Corre E."/>
            <person name="Pelletier E."/>
            <person name="Niang G."/>
            <person name="Scheremetjew M."/>
            <person name="Finn R."/>
            <person name="Kale V."/>
            <person name="Holt S."/>
            <person name="Cochrane G."/>
            <person name="Meng A."/>
            <person name="Brown T."/>
            <person name="Cohen L."/>
        </authorList>
    </citation>
    <scope>NUCLEOTIDE SEQUENCE</scope>
    <source>
        <strain evidence="2">GSBS06</strain>
    </source>
</reference>
<sequence>MDNLAFNGQIGEAEAAAQTANCCNLFSWFFAWWVIFSPLILWYKAWINGVYVRLGTGPWVVSANTQTFNCGYWCTGVIQNSWLYWSDLNSDNVCVNGTIYDLWAKPYDFCDEIGGTFDRGSYIKAIEAFVVLTLIFATFAACAGCSVRSSGSKGLYGAACFSFLTWLSAVVAFSIMVSSDNKWYHDLRSSSGTYIPMITNTGVIVPYPVKNFWFGPTFGMLITIFIVSLIAHCTLQGAALKIDAELQRRESTENFNTDEIDYAESGKPVMVQT</sequence>
<accession>A0A7S3PH10</accession>
<name>A0A7S3PH10_9STRA</name>
<feature type="transmembrane region" description="Helical" evidence="1">
    <location>
        <begin position="25"/>
        <end position="43"/>
    </location>
</feature>